<evidence type="ECO:0000259" key="3">
    <source>
        <dbReference type="SMART" id="SM00854"/>
    </source>
</evidence>
<dbReference type="InterPro" id="IPR029052">
    <property type="entry name" value="Metallo-depent_PP-like"/>
</dbReference>
<protein>
    <recommendedName>
        <fullName evidence="3">Capsule synthesis protein CapA domain-containing protein</fullName>
    </recommendedName>
</protein>
<dbReference type="STRING" id="1802505.A3D01_06290"/>
<comment type="caution">
    <text evidence="4">The sequence shown here is derived from an EMBL/GenBank/DDBJ whole genome shotgun (WGS) entry which is preliminary data.</text>
</comment>
<sequence>MFSRKNQFLLLLFASTIFFAVYLAGFTFRKADPQIKVSEKITQSINLPRPEIKKNFIADLKKTPESDSEDELSSDMSSSFRGNPAHESGKDVITLAFAGDVMLGRSVMQKYLELNDYTYPFQKVADRLKKADLVFVNLENPIIADCPIHTGGFKFCSPPQSIEGLLFAGVDVVTLANNHSANYGEKGIEDTINFLENEGILATGIGRLVTKGVRGTKFGFLGFNKAQQTNPLLTPSEIDLIRESDRKVDVLIIAMHWGVEYQNTALPGVSKLAKDLVAMGADVVVGHHPHWVQNSELINGPPWKDGSAYARPVYYSLGNFIFDQMWSEETRKGLLVVLTYEDGKFIKEDKYKTYIREIGQPEISEN</sequence>
<name>A0A1F7Z2R0_9BACT</name>
<feature type="region of interest" description="Disordered" evidence="2">
    <location>
        <begin position="63"/>
        <end position="87"/>
    </location>
</feature>
<evidence type="ECO:0000256" key="1">
    <source>
        <dbReference type="ARBA" id="ARBA00005662"/>
    </source>
</evidence>
<evidence type="ECO:0000256" key="2">
    <source>
        <dbReference type="SAM" id="MobiDB-lite"/>
    </source>
</evidence>
<dbReference type="SUPFAM" id="SSF56300">
    <property type="entry name" value="Metallo-dependent phosphatases"/>
    <property type="match status" value="1"/>
</dbReference>
<comment type="similarity">
    <text evidence="1">Belongs to the CapA family.</text>
</comment>
<dbReference type="AlphaFoldDB" id="A0A1F7Z2R0"/>
<dbReference type="CDD" id="cd07381">
    <property type="entry name" value="MPP_CapA"/>
    <property type="match status" value="1"/>
</dbReference>
<accession>A0A1F7Z2R0</accession>
<dbReference type="EMBL" id="MGGR01000014">
    <property type="protein sequence ID" value="OGM33720.1"/>
    <property type="molecule type" value="Genomic_DNA"/>
</dbReference>
<dbReference type="InterPro" id="IPR052169">
    <property type="entry name" value="CW_Biosynth-Accessory"/>
</dbReference>
<dbReference type="InterPro" id="IPR019079">
    <property type="entry name" value="Capsule_synth_CapA"/>
</dbReference>
<proteinExistence type="inferred from homology"/>
<dbReference type="SMART" id="SM00854">
    <property type="entry name" value="PGA_cap"/>
    <property type="match status" value="1"/>
</dbReference>
<dbReference type="Pfam" id="PF09587">
    <property type="entry name" value="PGA_cap"/>
    <property type="match status" value="1"/>
</dbReference>
<dbReference type="Gene3D" id="3.60.21.10">
    <property type="match status" value="1"/>
</dbReference>
<gene>
    <name evidence="4" type="ORF">A3D01_06290</name>
</gene>
<reference evidence="4 5" key="1">
    <citation type="journal article" date="2016" name="Nat. Commun.">
        <title>Thousands of microbial genomes shed light on interconnected biogeochemical processes in an aquifer system.</title>
        <authorList>
            <person name="Anantharaman K."/>
            <person name="Brown C.T."/>
            <person name="Hug L.A."/>
            <person name="Sharon I."/>
            <person name="Castelle C.J."/>
            <person name="Probst A.J."/>
            <person name="Thomas B.C."/>
            <person name="Singh A."/>
            <person name="Wilkins M.J."/>
            <person name="Karaoz U."/>
            <person name="Brodie E.L."/>
            <person name="Williams K.H."/>
            <person name="Hubbard S.S."/>
            <person name="Banfield J.F."/>
        </authorList>
    </citation>
    <scope>NUCLEOTIDE SEQUENCE [LARGE SCALE GENOMIC DNA]</scope>
</reference>
<dbReference type="PANTHER" id="PTHR33393">
    <property type="entry name" value="POLYGLUTAMINE SYNTHESIS ACCESSORY PROTEIN RV0574C-RELATED"/>
    <property type="match status" value="1"/>
</dbReference>
<evidence type="ECO:0000313" key="4">
    <source>
        <dbReference type="EMBL" id="OGM33720.1"/>
    </source>
</evidence>
<dbReference type="PANTHER" id="PTHR33393:SF11">
    <property type="entry name" value="POLYGLUTAMINE SYNTHESIS ACCESSORY PROTEIN RV0574C-RELATED"/>
    <property type="match status" value="1"/>
</dbReference>
<evidence type="ECO:0000313" key="5">
    <source>
        <dbReference type="Proteomes" id="UP000177169"/>
    </source>
</evidence>
<organism evidence="4 5">
    <name type="scientific">Candidatus Woesebacteria bacterium RIFCSPHIGHO2_02_FULL_39_13</name>
    <dbReference type="NCBI Taxonomy" id="1802505"/>
    <lineage>
        <taxon>Bacteria</taxon>
        <taxon>Candidatus Woeseibacteriota</taxon>
    </lineage>
</organism>
<feature type="domain" description="Capsule synthesis protein CapA" evidence="3">
    <location>
        <begin position="94"/>
        <end position="324"/>
    </location>
</feature>
<dbReference type="Proteomes" id="UP000177169">
    <property type="component" value="Unassembled WGS sequence"/>
</dbReference>